<reference evidence="14 15" key="1">
    <citation type="submission" date="2013-08" db="EMBL/GenBank/DDBJ databases">
        <authorList>
            <person name="Weinstock G."/>
            <person name="Sodergren E."/>
            <person name="Wylie T."/>
            <person name="Fulton L."/>
            <person name="Fulton R."/>
            <person name="Fronick C."/>
            <person name="O'Laughlin M."/>
            <person name="Godfrey J."/>
            <person name="Miner T."/>
            <person name="Herter B."/>
            <person name="Appelbaum E."/>
            <person name="Cordes M."/>
            <person name="Lek S."/>
            <person name="Wollam A."/>
            <person name="Pepin K.H."/>
            <person name="Palsikar V.B."/>
            <person name="Mitreva M."/>
            <person name="Wilson R.K."/>
        </authorList>
    </citation>
    <scope>NUCLEOTIDE SEQUENCE [LARGE SCALE GENOMIC DNA]</scope>
    <source>
        <strain evidence="14 15">ATCC BAA-474</strain>
    </source>
</reference>
<organism evidence="14 15">
    <name type="scientific">Cetobacterium somerae ATCC BAA-474</name>
    <dbReference type="NCBI Taxonomy" id="1319815"/>
    <lineage>
        <taxon>Bacteria</taxon>
        <taxon>Fusobacteriati</taxon>
        <taxon>Fusobacteriota</taxon>
        <taxon>Fusobacteriia</taxon>
        <taxon>Fusobacteriales</taxon>
        <taxon>Fusobacteriaceae</taxon>
        <taxon>Cetobacterium</taxon>
    </lineage>
</organism>
<evidence type="ECO:0000256" key="12">
    <source>
        <dbReference type="HAMAP-Rule" id="MF_00068"/>
    </source>
</evidence>
<dbReference type="PROSITE" id="PS01272">
    <property type="entry name" value="GCKR"/>
    <property type="match status" value="1"/>
</dbReference>
<dbReference type="PROSITE" id="PS51464">
    <property type="entry name" value="SIS"/>
    <property type="match status" value="1"/>
</dbReference>
<comment type="catalytic activity">
    <reaction evidence="4 12">
        <text>N-acetyl-D-muramate 6-phosphate + H2O = N-acetyl-D-glucosamine 6-phosphate + (R)-lactate</text>
        <dbReference type="Rhea" id="RHEA:26410"/>
        <dbReference type="ChEBI" id="CHEBI:15377"/>
        <dbReference type="ChEBI" id="CHEBI:16004"/>
        <dbReference type="ChEBI" id="CHEBI:57513"/>
        <dbReference type="ChEBI" id="CHEBI:58722"/>
        <dbReference type="EC" id="4.2.1.126"/>
    </reaction>
</comment>
<dbReference type="InterPro" id="IPR005488">
    <property type="entry name" value="Etherase_MurQ"/>
</dbReference>
<dbReference type="GO" id="GO:0097173">
    <property type="term" value="P:N-acetylmuramic acid catabolic process"/>
    <property type="evidence" value="ECO:0007669"/>
    <property type="project" value="UniProtKB-UniPathway"/>
</dbReference>
<evidence type="ECO:0000256" key="9">
    <source>
        <dbReference type="ARBA" id="ARBA00070061"/>
    </source>
</evidence>
<comment type="pathway">
    <text evidence="6">Cell wall biogenesis.</text>
</comment>
<dbReference type="STRING" id="1319815.HMPREF0202_00565"/>
<dbReference type="RefSeq" id="WP_023050112.1">
    <property type="nucleotide sequence ID" value="NZ_CP173065.2"/>
</dbReference>
<dbReference type="NCBIfam" id="NF003915">
    <property type="entry name" value="PRK05441.1"/>
    <property type="match status" value="1"/>
</dbReference>
<sequence length="298" mass="32399">MEKILEGKTTETRNLKSMNMDSMSIKEILTLINEEDKRVPESIQEVIPEIEKAVKLIIEAFNNGGRLIYMGAGTSGRLGVLDAVECPPTFGVDKTKVMGLIAGGEKAFVEAQEGAEDSKELAIEELNGIELRSNDIVCGIAASGRTPYAIGGIEYAKKLGCKTIAIACNKRSKIGEIADVAIEVEVGPEVLTGSTRMKAGTAQKLILNMISTASMTGIGKVYENLMVDLKITNVKLQERAKNNVMQITGCSYEIAQETLEKANNQVKVAIIMVLLRCNREEAVERLNESKGFIREAVK</sequence>
<evidence type="ECO:0000256" key="3">
    <source>
        <dbReference type="ARBA" id="ARBA00023277"/>
    </source>
</evidence>
<dbReference type="FunFam" id="1.10.8.1080:FF:000001">
    <property type="entry name" value="N-acetylmuramic acid 6-phosphate etherase"/>
    <property type="match status" value="1"/>
</dbReference>
<keyword evidence="2 12" id="KW-0456">Lyase</keyword>
<dbReference type="EMBL" id="AXZF01000019">
    <property type="protein sequence ID" value="ERT69537.1"/>
    <property type="molecule type" value="Genomic_DNA"/>
</dbReference>
<evidence type="ECO:0000259" key="13">
    <source>
        <dbReference type="PROSITE" id="PS51464"/>
    </source>
</evidence>
<dbReference type="Gene3D" id="1.10.8.1080">
    <property type="match status" value="1"/>
</dbReference>
<comment type="caution">
    <text evidence="14">The sequence shown here is derived from an EMBL/GenBank/DDBJ whole genome shotgun (WGS) entry which is preliminary data.</text>
</comment>
<feature type="active site" evidence="12">
    <location>
        <position position="116"/>
    </location>
</feature>
<dbReference type="FunFam" id="3.40.50.10490:FF:000014">
    <property type="entry name" value="N-acetylmuramic acid 6-phosphate etherase"/>
    <property type="match status" value="1"/>
</dbReference>
<comment type="function">
    <text evidence="12">Specifically catalyzes the cleavage of the D-lactyl ether substituent of MurNAc 6-phosphate, producing GlcNAc 6-phosphate and D-lactate.</text>
</comment>
<dbReference type="HOGENOM" id="CLU_049049_1_1_0"/>
<dbReference type="Proteomes" id="UP000017081">
    <property type="component" value="Unassembled WGS sequence"/>
</dbReference>
<dbReference type="PANTHER" id="PTHR10088:SF4">
    <property type="entry name" value="GLUCOKINASE REGULATORY PROTEIN"/>
    <property type="match status" value="1"/>
</dbReference>
<evidence type="ECO:0000256" key="4">
    <source>
        <dbReference type="ARBA" id="ARBA00051747"/>
    </source>
</evidence>
<evidence type="ECO:0000256" key="11">
    <source>
        <dbReference type="ARBA" id="ARBA00084049"/>
    </source>
</evidence>
<dbReference type="GO" id="GO:0016803">
    <property type="term" value="F:ether hydrolase activity"/>
    <property type="evidence" value="ECO:0007669"/>
    <property type="project" value="TreeGrafter"/>
</dbReference>
<dbReference type="NCBIfam" id="NF009222">
    <property type="entry name" value="PRK12570.1"/>
    <property type="match status" value="1"/>
</dbReference>
<evidence type="ECO:0000313" key="14">
    <source>
        <dbReference type="EMBL" id="ERT69537.1"/>
    </source>
</evidence>
<evidence type="ECO:0000256" key="7">
    <source>
        <dbReference type="ARBA" id="ARBA00061234"/>
    </source>
</evidence>
<protein>
    <recommendedName>
        <fullName evidence="9 12">N-acetylmuramic acid 6-phosphate etherase</fullName>
        <shortName evidence="12">MurNAc-6-P etherase</shortName>
        <ecNumber evidence="8 12">4.2.1.126</ecNumber>
    </recommendedName>
    <alternativeName>
        <fullName evidence="11 12">N-acetylmuramic acid 6-phosphate hydrolase</fullName>
    </alternativeName>
    <alternativeName>
        <fullName evidence="10 12">N-acetylmuramic acid 6-phosphate lyase</fullName>
    </alternativeName>
</protein>
<proteinExistence type="inferred from homology"/>
<name>U7VCU0_9FUSO</name>
<comment type="miscellaneous">
    <text evidence="12">A lyase-type mechanism (elimination/hydration) is suggested for the cleavage of the lactyl ether bond of MurNAc 6-phosphate, with the formation of an alpha,beta-unsaturated aldehyde intermediate with (E)-stereochemistry, followed by the syn addition of water to give product.</text>
</comment>
<comment type="subunit">
    <text evidence="1 12">Homodimer.</text>
</comment>
<accession>U7VCU0</accession>
<dbReference type="UniPathway" id="UPA00342"/>
<dbReference type="InterPro" id="IPR001347">
    <property type="entry name" value="SIS_dom"/>
</dbReference>
<feature type="domain" description="SIS" evidence="13">
    <location>
        <begin position="57"/>
        <end position="220"/>
    </location>
</feature>
<evidence type="ECO:0000313" key="15">
    <source>
        <dbReference type="Proteomes" id="UP000017081"/>
    </source>
</evidence>
<evidence type="ECO:0000256" key="2">
    <source>
        <dbReference type="ARBA" id="ARBA00023239"/>
    </source>
</evidence>
<dbReference type="SUPFAM" id="SSF53697">
    <property type="entry name" value="SIS domain"/>
    <property type="match status" value="1"/>
</dbReference>
<dbReference type="NCBIfam" id="TIGR00274">
    <property type="entry name" value="N-acetylmuramic acid 6-phosphate etherase"/>
    <property type="match status" value="1"/>
</dbReference>
<keyword evidence="15" id="KW-1185">Reference proteome</keyword>
<dbReference type="InterPro" id="IPR005486">
    <property type="entry name" value="Glucokinase_regulatory_CS"/>
</dbReference>
<dbReference type="PANTHER" id="PTHR10088">
    <property type="entry name" value="GLUCOKINASE REGULATORY PROTEIN"/>
    <property type="match status" value="1"/>
</dbReference>
<comment type="similarity">
    <text evidence="7 12">Belongs to the GCKR-like family. MurNAc-6-P etherase subfamily.</text>
</comment>
<gene>
    <name evidence="12" type="primary">murQ</name>
    <name evidence="14" type="ORF">HMPREF0202_00565</name>
</gene>
<dbReference type="PATRIC" id="fig|1319815.3.peg.541"/>
<comment type="pathway">
    <text evidence="5">Amino-sugar metabolism; 1,6-anhydro-N-acetylmuramate degradation.</text>
</comment>
<dbReference type="GO" id="GO:0009254">
    <property type="term" value="P:peptidoglycan turnover"/>
    <property type="evidence" value="ECO:0007669"/>
    <property type="project" value="TreeGrafter"/>
</dbReference>
<evidence type="ECO:0000256" key="5">
    <source>
        <dbReference type="ARBA" id="ARBA00060595"/>
    </source>
</evidence>
<evidence type="ECO:0000256" key="6">
    <source>
        <dbReference type="ARBA" id="ARBA00060672"/>
    </source>
</evidence>
<comment type="pathway">
    <text evidence="12">Amino-sugar metabolism; N-acetylmuramate degradation.</text>
</comment>
<keyword evidence="3 12" id="KW-0119">Carbohydrate metabolism</keyword>
<dbReference type="GO" id="GO:0046348">
    <property type="term" value="P:amino sugar catabolic process"/>
    <property type="evidence" value="ECO:0007669"/>
    <property type="project" value="InterPro"/>
</dbReference>
<dbReference type="eggNOG" id="COG2103">
    <property type="taxonomic scope" value="Bacteria"/>
</dbReference>
<dbReference type="Gene3D" id="3.40.50.10490">
    <property type="entry name" value="Glucose-6-phosphate isomerase like protein, domain 1"/>
    <property type="match status" value="1"/>
</dbReference>
<dbReference type="AlphaFoldDB" id="U7VCU0"/>
<feature type="active site" description="Proton donor" evidence="12">
    <location>
        <position position="85"/>
    </location>
</feature>
<dbReference type="InterPro" id="IPR040190">
    <property type="entry name" value="MURQ/GCKR"/>
</dbReference>
<evidence type="ECO:0000256" key="1">
    <source>
        <dbReference type="ARBA" id="ARBA00011738"/>
    </source>
</evidence>
<dbReference type="InterPro" id="IPR046348">
    <property type="entry name" value="SIS_dom_sf"/>
</dbReference>
<dbReference type="CDD" id="cd05007">
    <property type="entry name" value="SIS_Etherase"/>
    <property type="match status" value="1"/>
</dbReference>
<dbReference type="Pfam" id="PF22645">
    <property type="entry name" value="GKRP_SIS_N"/>
    <property type="match status" value="1"/>
</dbReference>
<evidence type="ECO:0000256" key="10">
    <source>
        <dbReference type="ARBA" id="ARBA00077905"/>
    </source>
</evidence>
<dbReference type="GO" id="GO:0016835">
    <property type="term" value="F:carbon-oxygen lyase activity"/>
    <property type="evidence" value="ECO:0007669"/>
    <property type="project" value="UniProtKB-UniRule"/>
</dbReference>
<evidence type="ECO:0000256" key="8">
    <source>
        <dbReference type="ARBA" id="ARBA00067056"/>
    </source>
</evidence>
<dbReference type="HAMAP" id="MF_00068">
    <property type="entry name" value="MurQ"/>
    <property type="match status" value="1"/>
</dbReference>
<dbReference type="GO" id="GO:0097367">
    <property type="term" value="F:carbohydrate derivative binding"/>
    <property type="evidence" value="ECO:0007669"/>
    <property type="project" value="InterPro"/>
</dbReference>
<dbReference type="EC" id="4.2.1.126" evidence="8 12"/>